<keyword evidence="1" id="KW-0064">Aspartyl protease</keyword>
<dbReference type="InterPro" id="IPR001584">
    <property type="entry name" value="Integrase_cat-core"/>
</dbReference>
<feature type="compositionally biased region" description="Basic and acidic residues" evidence="4">
    <location>
        <begin position="367"/>
        <end position="376"/>
    </location>
</feature>
<feature type="domain" description="CCHC-type" evidence="5">
    <location>
        <begin position="422"/>
        <end position="437"/>
    </location>
</feature>
<dbReference type="GO" id="GO:0008270">
    <property type="term" value="F:zinc ion binding"/>
    <property type="evidence" value="ECO:0007669"/>
    <property type="project" value="UniProtKB-KW"/>
</dbReference>
<dbReference type="Gene3D" id="4.10.60.10">
    <property type="entry name" value="Zinc finger, CCHC-type"/>
    <property type="match status" value="1"/>
</dbReference>
<dbReference type="GO" id="GO:0003676">
    <property type="term" value="F:nucleic acid binding"/>
    <property type="evidence" value="ECO:0007669"/>
    <property type="project" value="InterPro"/>
</dbReference>
<dbReference type="InterPro" id="IPR054722">
    <property type="entry name" value="PolX-like_BBD"/>
</dbReference>
<reference evidence="7 8" key="1">
    <citation type="journal article" date="2023" name="Life. Sci Alliance">
        <title>Evolutionary insights into 3D genome organization and epigenetic landscape of Vigna mungo.</title>
        <authorList>
            <person name="Junaid A."/>
            <person name="Singh B."/>
            <person name="Bhatia S."/>
        </authorList>
    </citation>
    <scope>NUCLEOTIDE SEQUENCE [LARGE SCALE GENOMIC DNA]</scope>
    <source>
        <strain evidence="7">Urdbean</strain>
    </source>
</reference>
<dbReference type="PROSITE" id="PS50994">
    <property type="entry name" value="INTEGRASE"/>
    <property type="match status" value="1"/>
</dbReference>
<evidence type="ECO:0008006" key="9">
    <source>
        <dbReference type="Google" id="ProtNLM"/>
    </source>
</evidence>
<keyword evidence="8" id="KW-1185">Reference proteome</keyword>
<evidence type="ECO:0000256" key="4">
    <source>
        <dbReference type="SAM" id="MobiDB-lite"/>
    </source>
</evidence>
<dbReference type="Gene3D" id="3.30.420.10">
    <property type="entry name" value="Ribonuclease H-like superfamily/Ribonuclease H"/>
    <property type="match status" value="1"/>
</dbReference>
<dbReference type="InterPro" id="IPR013103">
    <property type="entry name" value="RVT_2"/>
</dbReference>
<sequence length="1282" mass="147433">MAIKFVTKYFPPSKSAKMRNEITTFVRQETESLYEAWERYKELMRKCPHHALPEWLQVQIFYNGISPSFKAILDAASGGSFNLKTPEVNTLDAILAQNKLLTQQITDLTQKLGNMQQQTRPWSNPVQSNPPRPPINISFKWQVHIKPLQRVHQSIDPHYSQKVRMQIFIESIDCEIWDVIASGSSVPTNNTEEPKPCGQWTTEEKKRFRNDVKARNIIASTLTVDEFYRVFVCKTAQEMWDVLRVTHEGTDDVKRERKNSLIQEYEMFRMKQGETISDVQKRFTNIVNHLIGLGKSFDTDELNIKILKSLDRSWQPKVTTISESKNLNTLTMAALFGKLREHELDLGKLDEEEAKSKNNKKSLALKSEVERSKGKSEDEDSDEEENLSLVIKRLNRFMKSRGKGRFRYEKKDNQVSSSNYQCYGCGEKGHIKVDCPNQKKGEDKKEKRFFKKKKAYIAWEDDNETISDLSDLDEEANICLMADDDNDSQVLQKSRKVMWCLDSGCSKHMIGDKTKFTNFKEKEQGFVTYGDNNKGRILGKGDIGSKDTLMIKDVLYVEGLRHNLISISQLCDKGLKDLRIKAIRSDHGGEFQNELFENFCEKHGISHNFSSPRTPQQNGVVERKNRSLEELARTMLNENNVPKQFWADAVSNACYVLNRMIIRPILKRTAYELFKNRKSNVSHLKIFGCKCYVLNNGKQNLGKFDSKADEGIFLGYSLTSKAYRIFIRKTFTIEESIHVTFDEIVDLEAKPLESEESDAGTSEDSSKETNEEKNHDNPQDEDLNKIWRQPRGLSLDNIIGDITEGVNTRSNIVNYCMNVAFVSQIEPKNIKEALQDEKWCIAMQEELNQFERNQVWELIPRKDTHQVIGTKWVFKNKLDEEGNITKNKVRLVAKGYSQEEGIDYDETYAPVARLEAIRLLLAYASIMKFKLFQMDVKSAFLNGYNKEDVFFEQPPGFEDFKYPNHIYKLKKALYGLKQAPRSCSSNATLCENFAKSMQGEFEMSMMGELTFFLGLQIKQMEEGTFISQTKYCREILKKFEMDNAKEASTPMGTSCYLDKDEIGKEVCQTKYRGMIGSLLYLTASRPDIMQSVCVCARYQSSPRESHLTAVKRIFKYIKGTTSFGLWYPSGAEPSLVGFSDADFGGCKIHRKSTSGTCHFLGSSLVSWQSKKQACVALSTTEAEYIVAGSCCAQILWMKQQLEDYDIHLDHISLKCDNTSAISLTKNPIMHSRTKHIEIRHHFLRDHVQKGDCEMEFIDSKHQLADIFTKDCLRIDFLSLEEI</sequence>
<dbReference type="EMBL" id="CP144700">
    <property type="protein sequence ID" value="WVZ24190.1"/>
    <property type="molecule type" value="Genomic_DNA"/>
</dbReference>
<dbReference type="InterPro" id="IPR057670">
    <property type="entry name" value="SH3_retrovirus"/>
</dbReference>
<gene>
    <name evidence="7" type="ORF">V8G54_002734</name>
</gene>
<keyword evidence="2" id="KW-0862">Zinc</keyword>
<dbReference type="Pfam" id="PF07727">
    <property type="entry name" value="RVT_2"/>
    <property type="match status" value="2"/>
</dbReference>
<feature type="compositionally biased region" description="Basic and acidic residues" evidence="4">
    <location>
        <begin position="764"/>
        <end position="785"/>
    </location>
</feature>
<feature type="region of interest" description="Disordered" evidence="4">
    <location>
        <begin position="752"/>
        <end position="786"/>
    </location>
</feature>
<accession>A0AAQ3PAS1</accession>
<organism evidence="7 8">
    <name type="scientific">Vigna mungo</name>
    <name type="common">Black gram</name>
    <name type="synonym">Phaseolus mungo</name>
    <dbReference type="NCBI Taxonomy" id="3915"/>
    <lineage>
        <taxon>Eukaryota</taxon>
        <taxon>Viridiplantae</taxon>
        <taxon>Streptophyta</taxon>
        <taxon>Embryophyta</taxon>
        <taxon>Tracheophyta</taxon>
        <taxon>Spermatophyta</taxon>
        <taxon>Magnoliopsida</taxon>
        <taxon>eudicotyledons</taxon>
        <taxon>Gunneridae</taxon>
        <taxon>Pentapetalae</taxon>
        <taxon>rosids</taxon>
        <taxon>fabids</taxon>
        <taxon>Fabales</taxon>
        <taxon>Fabaceae</taxon>
        <taxon>Papilionoideae</taxon>
        <taxon>50 kb inversion clade</taxon>
        <taxon>NPAAA clade</taxon>
        <taxon>indigoferoid/millettioid clade</taxon>
        <taxon>Phaseoleae</taxon>
        <taxon>Vigna</taxon>
    </lineage>
</organism>
<evidence type="ECO:0000259" key="5">
    <source>
        <dbReference type="PROSITE" id="PS50158"/>
    </source>
</evidence>
<evidence type="ECO:0000256" key="3">
    <source>
        <dbReference type="SAM" id="Coils"/>
    </source>
</evidence>
<evidence type="ECO:0000256" key="1">
    <source>
        <dbReference type="ARBA" id="ARBA00022750"/>
    </source>
</evidence>
<dbReference type="Pfam" id="PF14223">
    <property type="entry name" value="Retrotran_gag_2"/>
    <property type="match status" value="1"/>
</dbReference>
<evidence type="ECO:0000256" key="2">
    <source>
        <dbReference type="PROSITE-ProRule" id="PRU00047"/>
    </source>
</evidence>
<keyword evidence="2" id="KW-0863">Zinc-finger</keyword>
<dbReference type="SUPFAM" id="SSF56672">
    <property type="entry name" value="DNA/RNA polymerases"/>
    <property type="match status" value="1"/>
</dbReference>
<keyword evidence="3" id="KW-0175">Coiled coil</keyword>
<dbReference type="GO" id="GO:0004190">
    <property type="term" value="F:aspartic-type endopeptidase activity"/>
    <property type="evidence" value="ECO:0007669"/>
    <property type="project" value="UniProtKB-KW"/>
</dbReference>
<keyword evidence="2" id="KW-0479">Metal-binding</keyword>
<dbReference type="Pfam" id="PF03732">
    <property type="entry name" value="Retrotrans_gag"/>
    <property type="match status" value="1"/>
</dbReference>
<dbReference type="CDD" id="cd09272">
    <property type="entry name" value="RNase_HI_RT_Ty1"/>
    <property type="match status" value="1"/>
</dbReference>
<feature type="region of interest" description="Disordered" evidence="4">
    <location>
        <begin position="353"/>
        <end position="385"/>
    </location>
</feature>
<dbReference type="PANTHER" id="PTHR11439">
    <property type="entry name" value="GAG-POL-RELATED RETROTRANSPOSON"/>
    <property type="match status" value="1"/>
</dbReference>
<dbReference type="InterPro" id="IPR005162">
    <property type="entry name" value="Retrotrans_gag_dom"/>
</dbReference>
<dbReference type="PROSITE" id="PS50158">
    <property type="entry name" value="ZF_CCHC"/>
    <property type="match status" value="1"/>
</dbReference>
<keyword evidence="1" id="KW-0645">Protease</keyword>
<dbReference type="SUPFAM" id="SSF53098">
    <property type="entry name" value="Ribonuclease H-like"/>
    <property type="match status" value="1"/>
</dbReference>
<dbReference type="Pfam" id="PF22936">
    <property type="entry name" value="Pol_BBD"/>
    <property type="match status" value="1"/>
</dbReference>
<feature type="domain" description="Integrase catalytic" evidence="6">
    <location>
        <begin position="492"/>
        <end position="678"/>
    </location>
</feature>
<evidence type="ECO:0000313" key="7">
    <source>
        <dbReference type="EMBL" id="WVZ24190.1"/>
    </source>
</evidence>
<name>A0AAQ3PAS1_VIGMU</name>
<protein>
    <recommendedName>
        <fullName evidence="9">Retrovirus-related Pol polyprotein from transposon TNT 1-94</fullName>
    </recommendedName>
</protein>
<dbReference type="InterPro" id="IPR012337">
    <property type="entry name" value="RNaseH-like_sf"/>
</dbReference>
<proteinExistence type="predicted"/>
<evidence type="ECO:0000259" key="6">
    <source>
        <dbReference type="PROSITE" id="PS50994"/>
    </source>
</evidence>
<dbReference type="PANTHER" id="PTHR11439:SF442">
    <property type="entry name" value="CYSTEINE-RICH RLK (RECEPTOR-LIKE PROTEIN KINASE) 8"/>
    <property type="match status" value="1"/>
</dbReference>
<keyword evidence="1" id="KW-0378">Hydrolase</keyword>
<dbReference type="InterPro" id="IPR036397">
    <property type="entry name" value="RNaseH_sf"/>
</dbReference>
<dbReference type="Pfam" id="PF25597">
    <property type="entry name" value="SH3_retrovirus"/>
    <property type="match status" value="1"/>
</dbReference>
<dbReference type="InterPro" id="IPR036875">
    <property type="entry name" value="Znf_CCHC_sf"/>
</dbReference>
<dbReference type="InterPro" id="IPR001878">
    <property type="entry name" value="Znf_CCHC"/>
</dbReference>
<dbReference type="SMART" id="SM00343">
    <property type="entry name" value="ZnF_C2HC"/>
    <property type="match status" value="1"/>
</dbReference>
<dbReference type="GO" id="GO:0015074">
    <property type="term" value="P:DNA integration"/>
    <property type="evidence" value="ECO:0007669"/>
    <property type="project" value="InterPro"/>
</dbReference>
<dbReference type="Proteomes" id="UP001374535">
    <property type="component" value="Chromosome 1"/>
</dbReference>
<dbReference type="InterPro" id="IPR043502">
    <property type="entry name" value="DNA/RNA_pol_sf"/>
</dbReference>
<feature type="coiled-coil region" evidence="3">
    <location>
        <begin position="91"/>
        <end position="118"/>
    </location>
</feature>
<evidence type="ECO:0000313" key="8">
    <source>
        <dbReference type="Proteomes" id="UP001374535"/>
    </source>
</evidence>
<dbReference type="SUPFAM" id="SSF57756">
    <property type="entry name" value="Retrovirus zinc finger-like domains"/>
    <property type="match status" value="1"/>
</dbReference>